<name>A0A1R3HRZ3_9ROSI</name>
<comment type="caution">
    <text evidence="1">The sequence shown here is derived from an EMBL/GenBank/DDBJ whole genome shotgun (WGS) entry which is preliminary data.</text>
</comment>
<evidence type="ECO:0000313" key="2">
    <source>
        <dbReference type="Proteomes" id="UP000187203"/>
    </source>
</evidence>
<sequence>MSNPYNYDPSIKSVWLPTKTHKSSHWCSEELERAYESTSESQTAKSLFIIWNDAVLLNSRREESSNQIEKANCSP</sequence>
<dbReference type="AlphaFoldDB" id="A0A1R3HRZ3"/>
<dbReference type="EMBL" id="AWUE01019523">
    <property type="protein sequence ID" value="OMO73088.1"/>
    <property type="molecule type" value="Genomic_DNA"/>
</dbReference>
<evidence type="ECO:0000313" key="1">
    <source>
        <dbReference type="EMBL" id="OMO73088.1"/>
    </source>
</evidence>
<dbReference type="Proteomes" id="UP000187203">
    <property type="component" value="Unassembled WGS sequence"/>
</dbReference>
<proteinExistence type="predicted"/>
<protein>
    <submittedName>
        <fullName evidence="1">Uncharacterized protein</fullName>
    </submittedName>
</protein>
<keyword evidence="2" id="KW-1185">Reference proteome</keyword>
<gene>
    <name evidence="1" type="ORF">COLO4_27249</name>
</gene>
<reference evidence="2" key="1">
    <citation type="submission" date="2013-09" db="EMBL/GenBank/DDBJ databases">
        <title>Corchorus olitorius genome sequencing.</title>
        <authorList>
            <person name="Alam M."/>
            <person name="Haque M.S."/>
            <person name="Islam M.S."/>
            <person name="Emdad E.M."/>
            <person name="Islam M.M."/>
            <person name="Ahmed B."/>
            <person name="Halim A."/>
            <person name="Hossen Q.M.M."/>
            <person name="Hossain M.Z."/>
            <person name="Ahmed R."/>
            <person name="Khan M.M."/>
            <person name="Islam R."/>
            <person name="Rashid M.M."/>
            <person name="Khan S.A."/>
            <person name="Rahman M.S."/>
            <person name="Alam M."/>
            <person name="Yahiya A.S."/>
            <person name="Khan M.S."/>
            <person name="Azam M.S."/>
            <person name="Haque T."/>
            <person name="Lashkar M.Z.H."/>
            <person name="Akhand A.I."/>
            <person name="Morshed G."/>
            <person name="Roy S."/>
            <person name="Uddin K.S."/>
            <person name="Rabeya T."/>
            <person name="Hossain A.S."/>
            <person name="Chowdhury A."/>
            <person name="Snigdha A.R."/>
            <person name="Mortoza M.S."/>
            <person name="Matin S.A."/>
            <person name="Hoque S.M.E."/>
            <person name="Islam M.K."/>
            <person name="Roy D.K."/>
            <person name="Haider R."/>
            <person name="Moosa M.M."/>
            <person name="Elias S.M."/>
            <person name="Hasan A.M."/>
            <person name="Jahan S."/>
            <person name="Shafiuddin M."/>
            <person name="Mahmood N."/>
            <person name="Shommy N.S."/>
        </authorList>
    </citation>
    <scope>NUCLEOTIDE SEQUENCE [LARGE SCALE GENOMIC DNA]</scope>
    <source>
        <strain evidence="2">cv. O-4</strain>
    </source>
</reference>
<organism evidence="1 2">
    <name type="scientific">Corchorus olitorius</name>
    <dbReference type="NCBI Taxonomy" id="93759"/>
    <lineage>
        <taxon>Eukaryota</taxon>
        <taxon>Viridiplantae</taxon>
        <taxon>Streptophyta</taxon>
        <taxon>Embryophyta</taxon>
        <taxon>Tracheophyta</taxon>
        <taxon>Spermatophyta</taxon>
        <taxon>Magnoliopsida</taxon>
        <taxon>eudicotyledons</taxon>
        <taxon>Gunneridae</taxon>
        <taxon>Pentapetalae</taxon>
        <taxon>rosids</taxon>
        <taxon>malvids</taxon>
        <taxon>Malvales</taxon>
        <taxon>Malvaceae</taxon>
        <taxon>Grewioideae</taxon>
        <taxon>Apeibeae</taxon>
        <taxon>Corchorus</taxon>
    </lineage>
</organism>
<accession>A0A1R3HRZ3</accession>